<keyword evidence="4" id="KW-1185">Reference proteome</keyword>
<gene>
    <name evidence="3" type="ORF">ZIOFF_065269</name>
</gene>
<dbReference type="InterPro" id="IPR006016">
    <property type="entry name" value="UspA"/>
</dbReference>
<protein>
    <recommendedName>
        <fullName evidence="2">UspA domain-containing protein</fullName>
    </recommendedName>
</protein>
<dbReference type="OrthoDB" id="1667873at2759"/>
<reference evidence="3 4" key="1">
    <citation type="submission" date="2020-08" db="EMBL/GenBank/DDBJ databases">
        <title>Plant Genome Project.</title>
        <authorList>
            <person name="Zhang R.-G."/>
        </authorList>
    </citation>
    <scope>NUCLEOTIDE SEQUENCE [LARGE SCALE GENOMIC DNA]</scope>
    <source>
        <tissue evidence="3">Rhizome</tissue>
    </source>
</reference>
<dbReference type="PANTHER" id="PTHR47000:SF1">
    <property type="entry name" value="ADENINE NUCLEOTIDE ALPHA HYDROLASES-LIKE SUPERFAMILY PROTEIN"/>
    <property type="match status" value="1"/>
</dbReference>
<accession>A0A8J5EWY5</accession>
<name>A0A8J5EWY5_ZINOF</name>
<feature type="region of interest" description="Disordered" evidence="1">
    <location>
        <begin position="16"/>
        <end position="50"/>
    </location>
</feature>
<evidence type="ECO:0000259" key="2">
    <source>
        <dbReference type="Pfam" id="PF00582"/>
    </source>
</evidence>
<dbReference type="CDD" id="cd00293">
    <property type="entry name" value="USP-like"/>
    <property type="match status" value="1"/>
</dbReference>
<dbReference type="Proteomes" id="UP000734854">
    <property type="component" value="Unassembled WGS sequence"/>
</dbReference>
<evidence type="ECO:0000256" key="1">
    <source>
        <dbReference type="SAM" id="MobiDB-lite"/>
    </source>
</evidence>
<evidence type="ECO:0000313" key="4">
    <source>
        <dbReference type="Proteomes" id="UP000734854"/>
    </source>
</evidence>
<dbReference type="Pfam" id="PF00582">
    <property type="entry name" value="Usp"/>
    <property type="match status" value="1"/>
</dbReference>
<proteinExistence type="predicted"/>
<evidence type="ECO:0000313" key="3">
    <source>
        <dbReference type="EMBL" id="KAG6476034.1"/>
    </source>
</evidence>
<dbReference type="EMBL" id="JACMSC010000018">
    <property type="protein sequence ID" value="KAG6476034.1"/>
    <property type="molecule type" value="Genomic_DNA"/>
</dbReference>
<dbReference type="PANTHER" id="PTHR47000">
    <property type="entry name" value="ADENINE NUCLEOTIDE ALPHA HYDROLASES-LIKE SUPERFAMILY PROTEIN"/>
    <property type="match status" value="1"/>
</dbReference>
<organism evidence="3 4">
    <name type="scientific">Zingiber officinale</name>
    <name type="common">Ginger</name>
    <name type="synonym">Amomum zingiber</name>
    <dbReference type="NCBI Taxonomy" id="94328"/>
    <lineage>
        <taxon>Eukaryota</taxon>
        <taxon>Viridiplantae</taxon>
        <taxon>Streptophyta</taxon>
        <taxon>Embryophyta</taxon>
        <taxon>Tracheophyta</taxon>
        <taxon>Spermatophyta</taxon>
        <taxon>Magnoliopsida</taxon>
        <taxon>Liliopsida</taxon>
        <taxon>Zingiberales</taxon>
        <taxon>Zingiberaceae</taxon>
        <taxon>Zingiber</taxon>
    </lineage>
</organism>
<feature type="domain" description="UspA" evidence="2">
    <location>
        <begin position="54"/>
        <end position="209"/>
    </location>
</feature>
<sequence>MGIDGKRLSCFGVKKRKKAAAPSIRLGSPRPSWAATPKPQPAPVAEGGKGRGGRRIVVAVDVEAEAKGAMQWALSHSLHDDDTLVLVAVVKPPSRSSDQSDHHKERNSRYQLLYALQSICHSRRPEIQVEVLVVEGREAGPAIVEAARRQTASLLVLGQRQRQRWRSMAWRLLAVWWSDGGGSSRVRSSGGDVVDYCIQNASCMTLAVRKKGKRGGYLITTKHHKNFWLLA</sequence>
<dbReference type="AlphaFoldDB" id="A0A8J5EWY5"/>
<comment type="caution">
    <text evidence="3">The sequence shown here is derived from an EMBL/GenBank/DDBJ whole genome shotgun (WGS) entry which is preliminary data.</text>
</comment>